<dbReference type="GO" id="GO:0005254">
    <property type="term" value="F:chloride channel activity"/>
    <property type="evidence" value="ECO:0007669"/>
    <property type="project" value="UniProtKB-KW"/>
</dbReference>
<evidence type="ECO:0000256" key="2">
    <source>
        <dbReference type="ARBA" id="ARBA00022448"/>
    </source>
</evidence>
<keyword evidence="4 13" id="KW-0812">Transmembrane</keyword>
<dbReference type="PANTHER" id="PTHR18945">
    <property type="entry name" value="NEUROTRANSMITTER GATED ION CHANNEL"/>
    <property type="match status" value="1"/>
</dbReference>
<evidence type="ECO:0000256" key="5">
    <source>
        <dbReference type="ARBA" id="ARBA00022729"/>
    </source>
</evidence>
<dbReference type="EMBL" id="NDHI03003447">
    <property type="protein sequence ID" value="PNJ47826.1"/>
    <property type="molecule type" value="Genomic_DNA"/>
</dbReference>
<dbReference type="SUPFAM" id="SSF90112">
    <property type="entry name" value="Neurotransmitter-gated ion-channel transmembrane pore"/>
    <property type="match status" value="1"/>
</dbReference>
<organism evidence="16">
    <name type="scientific">Pongo abelii</name>
    <name type="common">Sumatran orangutan</name>
    <name type="synonym">Pongo pygmaeus abelii</name>
    <dbReference type="NCBI Taxonomy" id="9601"/>
    <lineage>
        <taxon>Eukaryota</taxon>
        <taxon>Metazoa</taxon>
        <taxon>Chordata</taxon>
        <taxon>Craniata</taxon>
        <taxon>Vertebrata</taxon>
        <taxon>Euteleostomi</taxon>
        <taxon>Mammalia</taxon>
        <taxon>Eutheria</taxon>
        <taxon>Euarchontoglires</taxon>
        <taxon>Primates</taxon>
        <taxon>Haplorrhini</taxon>
        <taxon>Catarrhini</taxon>
        <taxon>Hominidae</taxon>
        <taxon>Pongo</taxon>
    </lineage>
</organism>
<keyword evidence="10" id="KW-0868">Chloride</keyword>
<comment type="caution">
    <text evidence="16">The sequence shown here is derived from an EMBL/GenBank/DDBJ whole genome shotgun (WGS) entry which is preliminary data.</text>
</comment>
<evidence type="ECO:0000256" key="8">
    <source>
        <dbReference type="ARBA" id="ARBA00023136"/>
    </source>
</evidence>
<feature type="non-terminal residue" evidence="16">
    <location>
        <position position="319"/>
    </location>
</feature>
<dbReference type="InterPro" id="IPR006202">
    <property type="entry name" value="Neur_chan_lig-bd"/>
</dbReference>
<proteinExistence type="inferred from homology"/>
<keyword evidence="6 13" id="KW-1133">Transmembrane helix</keyword>
<evidence type="ECO:0000256" key="11">
    <source>
        <dbReference type="ARBA" id="ARBA00023303"/>
    </source>
</evidence>
<dbReference type="InterPro" id="IPR006201">
    <property type="entry name" value="Neur_channel"/>
</dbReference>
<dbReference type="PROSITE" id="PS00236">
    <property type="entry name" value="NEUROTR_ION_CHANNEL"/>
    <property type="match status" value="1"/>
</dbReference>
<dbReference type="InterPro" id="IPR006029">
    <property type="entry name" value="Neurotrans-gated_channel_TM"/>
</dbReference>
<keyword evidence="8 13" id="KW-0472">Membrane</keyword>
<dbReference type="FunFam" id="2.70.170.10:FF:000018">
    <property type="entry name" value="Gamma-aminobutyric acid (GABA-A) receptor, subunit delta"/>
    <property type="match status" value="1"/>
</dbReference>
<evidence type="ECO:0000256" key="1">
    <source>
        <dbReference type="ARBA" id="ARBA00004651"/>
    </source>
</evidence>
<feature type="domain" description="Neurotransmitter-gated ion-channel transmembrane" evidence="15">
    <location>
        <begin position="190"/>
        <end position="218"/>
    </location>
</feature>
<evidence type="ECO:0000313" key="16">
    <source>
        <dbReference type="EMBL" id="PNJ47826.1"/>
    </source>
</evidence>
<comment type="subcellular location">
    <subcellularLocation>
        <location evidence="1">Cell membrane</location>
        <topology evidence="1">Multi-pass membrane protein</topology>
    </subcellularLocation>
</comment>
<evidence type="ECO:0000256" key="3">
    <source>
        <dbReference type="ARBA" id="ARBA00022475"/>
    </source>
</evidence>
<dbReference type="GO" id="GO:0005886">
    <property type="term" value="C:plasma membrane"/>
    <property type="evidence" value="ECO:0007669"/>
    <property type="project" value="UniProtKB-SubCell"/>
</dbReference>
<dbReference type="InterPro" id="IPR036734">
    <property type="entry name" value="Neur_chan_lig-bd_sf"/>
</dbReference>
<evidence type="ECO:0000256" key="12">
    <source>
        <dbReference type="ARBA" id="ARBA00024167"/>
    </source>
</evidence>
<dbReference type="GO" id="GO:0004888">
    <property type="term" value="F:transmembrane signaling receptor activity"/>
    <property type="evidence" value="ECO:0007669"/>
    <property type="project" value="InterPro"/>
</dbReference>
<dbReference type="Pfam" id="PF02932">
    <property type="entry name" value="Neur_chan_memb"/>
    <property type="match status" value="1"/>
</dbReference>
<dbReference type="Pfam" id="PF02931">
    <property type="entry name" value="Neur_chan_LBD"/>
    <property type="match status" value="1"/>
</dbReference>
<dbReference type="PRINTS" id="PR00252">
    <property type="entry name" value="NRIONCHANNEL"/>
</dbReference>
<dbReference type="InterPro" id="IPR018000">
    <property type="entry name" value="Neurotransmitter_ion_chnl_CS"/>
</dbReference>
<dbReference type="AlphaFoldDB" id="A0A2J8URC4"/>
<evidence type="ECO:0000256" key="7">
    <source>
        <dbReference type="ARBA" id="ARBA00023065"/>
    </source>
</evidence>
<dbReference type="InterPro" id="IPR006028">
    <property type="entry name" value="GABAA/Glycine_rcpt"/>
</dbReference>
<dbReference type="PRINTS" id="PR00253">
    <property type="entry name" value="GABAARECEPTR"/>
</dbReference>
<dbReference type="GO" id="GO:0005230">
    <property type="term" value="F:extracellular ligand-gated monoatomic ion channel activity"/>
    <property type="evidence" value="ECO:0007669"/>
    <property type="project" value="InterPro"/>
</dbReference>
<evidence type="ECO:0000256" key="13">
    <source>
        <dbReference type="RuleBase" id="RU000687"/>
    </source>
</evidence>
<keyword evidence="7 13" id="KW-0406">Ion transport</keyword>
<keyword evidence="2 13" id="KW-0813">Transport</keyword>
<evidence type="ECO:0000256" key="9">
    <source>
        <dbReference type="ARBA" id="ARBA00023173"/>
    </source>
</evidence>
<reference evidence="16" key="1">
    <citation type="submission" date="2017-12" db="EMBL/GenBank/DDBJ databases">
        <title>High-resolution comparative analysis of great ape genomes.</title>
        <authorList>
            <person name="Pollen A."/>
            <person name="Hastie A."/>
            <person name="Hormozdiari F."/>
            <person name="Dougherty M."/>
            <person name="Liu R."/>
            <person name="Chaisson M."/>
            <person name="Hoppe E."/>
            <person name="Hill C."/>
            <person name="Pang A."/>
            <person name="Hillier L."/>
            <person name="Baker C."/>
            <person name="Armstrong J."/>
            <person name="Shendure J."/>
            <person name="Paten B."/>
            <person name="Wilson R."/>
            <person name="Chao H."/>
            <person name="Schneider V."/>
            <person name="Ventura M."/>
            <person name="Kronenberg Z."/>
            <person name="Murali S."/>
            <person name="Gordon D."/>
            <person name="Cantsilieris S."/>
            <person name="Munson K."/>
            <person name="Nelson B."/>
            <person name="Raja A."/>
            <person name="Underwood J."/>
            <person name="Diekhans M."/>
            <person name="Fiddes I."/>
            <person name="Haussler D."/>
            <person name="Eichler E."/>
        </authorList>
    </citation>
    <scope>NUCLEOTIDE SEQUENCE [LARGE SCALE GENOMIC DNA]</scope>
    <source>
        <strain evidence="16">Susie</strain>
    </source>
</reference>
<evidence type="ECO:0000259" key="14">
    <source>
        <dbReference type="Pfam" id="PF02931"/>
    </source>
</evidence>
<keyword evidence="9" id="KW-0869">Chloride channel</keyword>
<keyword evidence="3" id="KW-1003">Cell membrane</keyword>
<name>A0A2J8URC4_PONAB</name>
<comment type="similarity">
    <text evidence="13">Belongs to the ligand-gated ion channel (TC 1.A.9) family.</text>
</comment>
<evidence type="ECO:0000259" key="15">
    <source>
        <dbReference type="Pfam" id="PF02932"/>
    </source>
</evidence>
<evidence type="ECO:0000256" key="10">
    <source>
        <dbReference type="ARBA" id="ARBA00023214"/>
    </source>
</evidence>
<dbReference type="InterPro" id="IPR038050">
    <property type="entry name" value="Neuro_actylchol_rec"/>
</dbReference>
<comment type="catalytic activity">
    <reaction evidence="12">
        <text>chloride(in) = chloride(out)</text>
        <dbReference type="Rhea" id="RHEA:29823"/>
        <dbReference type="ChEBI" id="CHEBI:17996"/>
    </reaction>
</comment>
<keyword evidence="5" id="KW-0732">Signal</keyword>
<evidence type="ECO:0000256" key="6">
    <source>
        <dbReference type="ARBA" id="ARBA00022989"/>
    </source>
</evidence>
<feature type="transmembrane region" description="Helical" evidence="13">
    <location>
        <begin position="184"/>
        <end position="206"/>
    </location>
</feature>
<feature type="non-terminal residue" evidence="16">
    <location>
        <position position="1"/>
    </location>
</feature>
<feature type="domain" description="Neurotransmitter-gated ion-channel ligand-binding" evidence="14">
    <location>
        <begin position="1"/>
        <end position="181"/>
    </location>
</feature>
<evidence type="ECO:0000256" key="4">
    <source>
        <dbReference type="ARBA" id="ARBA00022692"/>
    </source>
</evidence>
<dbReference type="Gene3D" id="1.20.58.390">
    <property type="entry name" value="Neurotransmitter-gated ion-channel transmembrane domain"/>
    <property type="match status" value="1"/>
</dbReference>
<protein>
    <submittedName>
        <fullName evidence="16">GABRD isoform 13</fullName>
    </submittedName>
</protein>
<dbReference type="InterPro" id="IPR036719">
    <property type="entry name" value="Neuro-gated_channel_TM_sf"/>
</dbReference>
<keyword evidence="11 13" id="KW-0407">Ion channel</keyword>
<dbReference type="GO" id="GO:0034707">
    <property type="term" value="C:chloride channel complex"/>
    <property type="evidence" value="ECO:0007669"/>
    <property type="project" value="UniProtKB-KW"/>
</dbReference>
<gene>
    <name evidence="16" type="ORF">CR201_G0025571</name>
</gene>
<accession>A0A2J8URC4</accession>
<sequence>VALALEVASIDHISEANMEYTMTVFLHQSWRDSRLSYNHTNETLGLDSRFVDKLWLPDTFIVNAKSAWFHDVTVENKLIRLQPDGVILYSIRITSTVACDMDLAKYPMDEQECMLDLESYGYSSEDIVYYWSESQEHIHGLDKLQLAQFTITSYRFTTELMNFKSAGQFPRLSLHFQLRRNRGVYIIQSYMPSVLLVAMSWVSFWISQAAVPARVSLGTGPRRCSEGAGRAALGSRTPHPLAGGSALASGPCQLSWGNGHPGQARHHHGADDDHAHGQCPLLPAAGVSHQGTGRLLLDLLCLRVCRPGGVRLCAFQRRL</sequence>
<dbReference type="SUPFAM" id="SSF63712">
    <property type="entry name" value="Nicotinic receptor ligand binding domain-like"/>
    <property type="match status" value="1"/>
</dbReference>
<comment type="caution">
    <text evidence="13">Lacks conserved residue(s) required for the propagation of feature annotation.</text>
</comment>
<dbReference type="Gene3D" id="2.70.170.10">
    <property type="entry name" value="Neurotransmitter-gated ion-channel ligand-binding domain"/>
    <property type="match status" value="1"/>
</dbReference>